<dbReference type="InterPro" id="IPR013108">
    <property type="entry name" value="Amidohydro_3"/>
</dbReference>
<feature type="domain" description="Dihydroorotase catalytic" evidence="9">
    <location>
        <begin position="51"/>
        <end position="237"/>
    </location>
</feature>
<gene>
    <name evidence="7" type="primary">pyrC</name>
    <name evidence="10" type="ORF">JOC47_000874</name>
</gene>
<dbReference type="PROSITE" id="PS00482">
    <property type="entry name" value="DIHYDROOROTASE_1"/>
    <property type="match status" value="1"/>
</dbReference>
<feature type="active site" evidence="7">
    <location>
        <position position="306"/>
    </location>
</feature>
<feature type="binding site" evidence="7">
    <location>
        <position position="95"/>
    </location>
    <ligand>
        <name>substrate</name>
    </ligand>
</feature>
<dbReference type="GO" id="GO:0008270">
    <property type="term" value="F:zinc ion binding"/>
    <property type="evidence" value="ECO:0007669"/>
    <property type="project" value="UniProtKB-UniRule"/>
</dbReference>
<protein>
    <recommendedName>
        <fullName evidence="7">Dihydroorotase</fullName>
        <shortName evidence="7">DHOase</shortName>
        <ecNumber evidence="7">3.5.2.3</ecNumber>
    </recommendedName>
</protein>
<proteinExistence type="inferred from homology"/>
<comment type="caution">
    <text evidence="10">The sequence shown here is derived from an EMBL/GenBank/DDBJ whole genome shotgun (WGS) entry which is preliminary data.</text>
</comment>
<feature type="binding site" evidence="7">
    <location>
        <position position="63"/>
    </location>
    <ligand>
        <name>Zn(2+)</name>
        <dbReference type="ChEBI" id="CHEBI:29105"/>
        <label>1</label>
    </ligand>
</feature>
<feature type="binding site" evidence="7">
    <location>
        <position position="233"/>
    </location>
    <ligand>
        <name>Zn(2+)</name>
        <dbReference type="ChEBI" id="CHEBI:29105"/>
        <label>2</label>
    </ligand>
</feature>
<dbReference type="CDD" id="cd01317">
    <property type="entry name" value="DHOase_IIa"/>
    <property type="match status" value="1"/>
</dbReference>
<evidence type="ECO:0000256" key="5">
    <source>
        <dbReference type="ARBA" id="ARBA00022833"/>
    </source>
</evidence>
<evidence type="ECO:0000259" key="8">
    <source>
        <dbReference type="Pfam" id="PF07969"/>
    </source>
</evidence>
<evidence type="ECO:0000313" key="10">
    <source>
        <dbReference type="EMBL" id="MBM7556040.1"/>
    </source>
</evidence>
<feature type="binding site" evidence="7">
    <location>
        <begin position="324"/>
        <end position="325"/>
    </location>
    <ligand>
        <name>substrate</name>
    </ligand>
</feature>
<evidence type="ECO:0000256" key="3">
    <source>
        <dbReference type="ARBA" id="ARBA00022723"/>
    </source>
</evidence>
<comment type="caution">
    <text evidence="7">Lacks conserved residue(s) required for the propagation of feature annotation.</text>
</comment>
<dbReference type="InterPro" id="IPR011059">
    <property type="entry name" value="Metal-dep_hydrolase_composite"/>
</dbReference>
<dbReference type="HAMAP" id="MF_00220_B">
    <property type="entry name" value="PyrC_classI_B"/>
    <property type="match status" value="1"/>
</dbReference>
<dbReference type="Pfam" id="PF07969">
    <property type="entry name" value="Amidohydro_3"/>
    <property type="match status" value="1"/>
</dbReference>
<comment type="cofactor">
    <cofactor evidence="7">
        <name>Zn(2+)</name>
        <dbReference type="ChEBI" id="CHEBI:29105"/>
    </cofactor>
    <text evidence="7">Binds 2 Zn(2+) ions per subunit.</text>
</comment>
<evidence type="ECO:0000256" key="2">
    <source>
        <dbReference type="ARBA" id="ARBA00010286"/>
    </source>
</evidence>
<dbReference type="InterPro" id="IPR032466">
    <property type="entry name" value="Metal_Hydrolase"/>
</dbReference>
<dbReference type="SUPFAM" id="SSF51556">
    <property type="entry name" value="Metallo-dependent hydrolases"/>
    <property type="match status" value="1"/>
</dbReference>
<evidence type="ECO:0000256" key="7">
    <source>
        <dbReference type="HAMAP-Rule" id="MF_00220"/>
    </source>
</evidence>
<keyword evidence="4 7" id="KW-0378">Hydrolase</keyword>
<feature type="domain" description="Amidohydrolase 3" evidence="8">
    <location>
        <begin position="338"/>
        <end position="423"/>
    </location>
</feature>
<feature type="binding site" evidence="7">
    <location>
        <position position="153"/>
    </location>
    <ligand>
        <name>Zn(2+)</name>
        <dbReference type="ChEBI" id="CHEBI:29105"/>
        <label>1</label>
    </ligand>
</feature>
<keyword evidence="5 7" id="KW-0862">Zinc</keyword>
<evidence type="ECO:0000256" key="6">
    <source>
        <dbReference type="ARBA" id="ARBA00022975"/>
    </source>
</evidence>
<feature type="binding site" evidence="7">
    <location>
        <position position="153"/>
    </location>
    <ligand>
        <name>Zn(2+)</name>
        <dbReference type="ChEBI" id="CHEBI:29105"/>
        <label>2</label>
    </ligand>
</feature>
<dbReference type="Gene3D" id="3.20.20.140">
    <property type="entry name" value="Metal-dependent hydrolases"/>
    <property type="match status" value="1"/>
</dbReference>
<reference evidence="10" key="1">
    <citation type="submission" date="2021-01" db="EMBL/GenBank/DDBJ databases">
        <title>Genomic Encyclopedia of Type Strains, Phase IV (KMG-IV): sequencing the most valuable type-strain genomes for metagenomic binning, comparative biology and taxonomic classification.</title>
        <authorList>
            <person name="Goeker M."/>
        </authorList>
    </citation>
    <scope>NUCLEOTIDE SEQUENCE</scope>
    <source>
        <strain evidence="10">DSM 23230</strain>
    </source>
</reference>
<dbReference type="NCBIfam" id="TIGR00857">
    <property type="entry name" value="pyrC_multi"/>
    <property type="match status" value="1"/>
</dbReference>
<comment type="pathway">
    <text evidence="7">Pyrimidine metabolism; UMP biosynthesis via de novo pathway; (S)-dihydroorotate from bicarbonate: step 3/3.</text>
</comment>
<dbReference type="InterPro" id="IPR004722">
    <property type="entry name" value="DHOase"/>
</dbReference>
<comment type="similarity">
    <text evidence="2 7">Belongs to the metallo-dependent hydrolases superfamily. DHOase family. Class I DHOase subfamily.</text>
</comment>
<evidence type="ECO:0000256" key="1">
    <source>
        <dbReference type="ARBA" id="ARBA00002368"/>
    </source>
</evidence>
<dbReference type="Proteomes" id="UP000774000">
    <property type="component" value="Unassembled WGS sequence"/>
</dbReference>
<organism evidence="10 11">
    <name type="scientific">Halanaerobacter jeridensis</name>
    <dbReference type="NCBI Taxonomy" id="706427"/>
    <lineage>
        <taxon>Bacteria</taxon>
        <taxon>Bacillati</taxon>
        <taxon>Bacillota</taxon>
        <taxon>Clostridia</taxon>
        <taxon>Halanaerobiales</taxon>
        <taxon>Halobacteroidaceae</taxon>
        <taxon>Halanaerobacter</taxon>
    </lineage>
</organism>
<dbReference type="SUPFAM" id="SSF51338">
    <property type="entry name" value="Composite domain of metallo-dependent hydrolases"/>
    <property type="match status" value="1"/>
</dbReference>
<dbReference type="InterPro" id="IPR024403">
    <property type="entry name" value="DHOase_cat"/>
</dbReference>
<dbReference type="GO" id="GO:0004151">
    <property type="term" value="F:dihydroorotase activity"/>
    <property type="evidence" value="ECO:0007669"/>
    <property type="project" value="UniProtKB-UniRule"/>
</dbReference>
<feature type="binding site" evidence="7">
    <location>
        <begin position="63"/>
        <end position="65"/>
    </location>
    <ligand>
        <name>substrate</name>
    </ligand>
</feature>
<comment type="function">
    <text evidence="1 7">Catalyzes the reversible cyclization of carbamoyl aspartate to dihydroorotate.</text>
</comment>
<dbReference type="GO" id="GO:0005737">
    <property type="term" value="C:cytoplasm"/>
    <property type="evidence" value="ECO:0007669"/>
    <property type="project" value="TreeGrafter"/>
</dbReference>
<dbReference type="GO" id="GO:0004038">
    <property type="term" value="F:allantoinase activity"/>
    <property type="evidence" value="ECO:0007669"/>
    <property type="project" value="TreeGrafter"/>
</dbReference>
<evidence type="ECO:0000313" key="11">
    <source>
        <dbReference type="Proteomes" id="UP000774000"/>
    </source>
</evidence>
<dbReference type="EMBL" id="JAFBDQ010000003">
    <property type="protein sequence ID" value="MBM7556040.1"/>
    <property type="molecule type" value="Genomic_DNA"/>
</dbReference>
<sequence>MSKLLLKGAEVVNPGNNEIKQQDILIEDEEIAKIASNIKVEDVKKMDLSNKLIVPGLIDMHVHLREPGFEHKETIATGTQAAAKGGFTSVACMPNTNPVLDKETLIEGLNQKIAEDAVVNVYPIGAITKGSQGKELAEIGSMSQAGIVAVSDDGNAVMNSEIMRLALKYAGDFDLPVISHCEDENLSGDGVVHEGYYSTVTGLDPIPASSEEVMVARDIALARETNNPVHIAHISTKGAVQLVRDAKKQGIPVTCEATPHHFSLTDQAITSFSTATKVHPPLRSKEDVQAIKEGLEDGTIDVIATDHAPHATEEKDVEYDYAPFGISGLETAIALINTELVETGVLSWPQAVEKLTTNPASILGLDEGKLKEGAVANLSVIDPDYKWEVKPKDFVSKGKNTPFADEELKGQNIMTVVNGEIVYNNK</sequence>
<keyword evidence="3 7" id="KW-0479">Metal-binding</keyword>
<feature type="binding site" evidence="7">
    <location>
        <position position="61"/>
    </location>
    <ligand>
        <name>Zn(2+)</name>
        <dbReference type="ChEBI" id="CHEBI:29105"/>
        <label>1</label>
    </ligand>
</feature>
<dbReference type="EC" id="3.5.2.3" evidence="7"/>
<dbReference type="PANTHER" id="PTHR43668:SF2">
    <property type="entry name" value="ALLANTOINASE"/>
    <property type="match status" value="1"/>
</dbReference>
<dbReference type="InterPro" id="IPR050138">
    <property type="entry name" value="DHOase/Allantoinase_Hydrolase"/>
</dbReference>
<feature type="binding site" evidence="7">
    <location>
        <position position="180"/>
    </location>
    <ligand>
        <name>Zn(2+)</name>
        <dbReference type="ChEBI" id="CHEBI:29105"/>
        <label>2</label>
    </ligand>
</feature>
<evidence type="ECO:0000256" key="4">
    <source>
        <dbReference type="ARBA" id="ARBA00022801"/>
    </source>
</evidence>
<dbReference type="PROSITE" id="PS00483">
    <property type="entry name" value="DIHYDROOROTASE_2"/>
    <property type="match status" value="1"/>
</dbReference>
<dbReference type="Pfam" id="PF12890">
    <property type="entry name" value="DHOase"/>
    <property type="match status" value="1"/>
</dbReference>
<accession>A0A939BMC0</accession>
<dbReference type="Gene3D" id="2.30.40.10">
    <property type="entry name" value="Urease, subunit C, domain 1"/>
    <property type="match status" value="1"/>
</dbReference>
<evidence type="ECO:0000259" key="9">
    <source>
        <dbReference type="Pfam" id="PF12890"/>
    </source>
</evidence>
<feature type="binding site" evidence="7">
    <location>
        <position position="306"/>
    </location>
    <ligand>
        <name>Zn(2+)</name>
        <dbReference type="ChEBI" id="CHEBI:29105"/>
        <label>1</label>
    </ligand>
</feature>
<dbReference type="GO" id="GO:0044205">
    <property type="term" value="P:'de novo' UMP biosynthetic process"/>
    <property type="evidence" value="ECO:0007669"/>
    <property type="project" value="UniProtKB-UniRule"/>
</dbReference>
<keyword evidence="6 7" id="KW-0665">Pyrimidine biosynthesis</keyword>
<dbReference type="InterPro" id="IPR002195">
    <property type="entry name" value="Dihydroorotase_CS"/>
</dbReference>
<name>A0A939BMC0_9FIRM</name>
<feature type="binding site" evidence="7">
    <location>
        <position position="310"/>
    </location>
    <ligand>
        <name>substrate</name>
    </ligand>
</feature>
<dbReference type="AlphaFoldDB" id="A0A939BMC0"/>
<comment type="catalytic activity">
    <reaction evidence="7">
        <text>(S)-dihydroorotate + H2O = N-carbamoyl-L-aspartate + H(+)</text>
        <dbReference type="Rhea" id="RHEA:24296"/>
        <dbReference type="ChEBI" id="CHEBI:15377"/>
        <dbReference type="ChEBI" id="CHEBI:15378"/>
        <dbReference type="ChEBI" id="CHEBI:30864"/>
        <dbReference type="ChEBI" id="CHEBI:32814"/>
        <dbReference type="EC" id="3.5.2.3"/>
    </reaction>
</comment>
<dbReference type="RefSeq" id="WP_204700741.1">
    <property type="nucleotide sequence ID" value="NZ_JAFBDQ010000003.1"/>
</dbReference>
<dbReference type="GO" id="GO:0006145">
    <property type="term" value="P:purine nucleobase catabolic process"/>
    <property type="evidence" value="ECO:0007669"/>
    <property type="project" value="TreeGrafter"/>
</dbReference>
<keyword evidence="11" id="KW-1185">Reference proteome</keyword>
<dbReference type="PANTHER" id="PTHR43668">
    <property type="entry name" value="ALLANTOINASE"/>
    <property type="match status" value="1"/>
</dbReference>